<feature type="transmembrane region" description="Helical" evidence="1">
    <location>
        <begin position="53"/>
        <end position="70"/>
    </location>
</feature>
<evidence type="ECO:0000313" key="2">
    <source>
        <dbReference type="EMBL" id="OMI26826.1"/>
    </source>
</evidence>
<keyword evidence="3" id="KW-1185">Reference proteome</keyword>
<evidence type="ECO:0008006" key="4">
    <source>
        <dbReference type="Google" id="ProtNLM"/>
    </source>
</evidence>
<protein>
    <recommendedName>
        <fullName evidence="4">Lysine transporter LysE</fullName>
    </recommendedName>
</protein>
<evidence type="ECO:0000256" key="1">
    <source>
        <dbReference type="SAM" id="Phobius"/>
    </source>
</evidence>
<proteinExistence type="predicted"/>
<sequence>MREVSKKKREKFSLQVKCSPGILAHPLLSFMIFTGDSTIFKNLLQKRYKSGRLFQVIGSVLLLYDIMTLVK</sequence>
<keyword evidence="1" id="KW-0812">Transmembrane</keyword>
<name>A0ABX3I3I1_9BACI</name>
<dbReference type="Proteomes" id="UP000187046">
    <property type="component" value="Unassembled WGS sequence"/>
</dbReference>
<evidence type="ECO:0000313" key="3">
    <source>
        <dbReference type="Proteomes" id="UP000187046"/>
    </source>
</evidence>
<dbReference type="EMBL" id="MRBL01000016">
    <property type="protein sequence ID" value="OMI26826.1"/>
    <property type="molecule type" value="Genomic_DNA"/>
</dbReference>
<accession>A0ABX3I3I1</accession>
<comment type="caution">
    <text evidence="2">The sequence shown here is derived from an EMBL/GenBank/DDBJ whole genome shotgun (WGS) entry which is preliminary data.</text>
</comment>
<keyword evidence="1" id="KW-0472">Membrane</keyword>
<organism evidence="2 3">
    <name type="scientific">Bacillus haynesii</name>
    <dbReference type="NCBI Taxonomy" id="1925021"/>
    <lineage>
        <taxon>Bacteria</taxon>
        <taxon>Bacillati</taxon>
        <taxon>Bacillota</taxon>
        <taxon>Bacilli</taxon>
        <taxon>Bacillales</taxon>
        <taxon>Bacillaceae</taxon>
        <taxon>Bacillus</taxon>
    </lineage>
</organism>
<keyword evidence="1" id="KW-1133">Transmembrane helix</keyword>
<reference evidence="2 3" key="1">
    <citation type="submission" date="2016-12" db="EMBL/GenBank/DDBJ databases">
        <title>Bacillus phylogenomics.</title>
        <authorList>
            <person name="Dunlap C."/>
        </authorList>
    </citation>
    <scope>NUCLEOTIDE SEQUENCE [LARGE SCALE GENOMIC DNA]</scope>
    <source>
        <strain evidence="2 3">NRRL B-41327</strain>
    </source>
</reference>
<gene>
    <name evidence="2" type="ORF">BTA31_14620</name>
</gene>